<dbReference type="EMBL" id="RBXP01000015">
    <property type="protein sequence ID" value="RKT58249.1"/>
    <property type="molecule type" value="Genomic_DNA"/>
</dbReference>
<keyword evidence="2 6" id="KW-0067">ATP-binding</keyword>
<keyword evidence="1" id="KW-0547">Nucleotide-binding</keyword>
<evidence type="ECO:0000256" key="3">
    <source>
        <dbReference type="ARBA" id="ARBA00023186"/>
    </source>
</evidence>
<keyword evidence="6" id="KW-0645">Protease</keyword>
<keyword evidence="6" id="KW-0378">Hydrolase</keyword>
<reference evidence="6 7" key="1">
    <citation type="submission" date="2018-10" db="EMBL/GenBank/DDBJ databases">
        <title>Genomic Encyclopedia of Type Strains, Phase IV (KMG-IV): sequencing the most valuable type-strain genomes for metagenomic binning, comparative biology and taxonomic classification.</title>
        <authorList>
            <person name="Goeker M."/>
        </authorList>
    </citation>
    <scope>NUCLEOTIDE SEQUENCE [LARGE SCALE GENOMIC DNA]</scope>
    <source>
        <strain evidence="6 7">DSM 23841</strain>
    </source>
</reference>
<evidence type="ECO:0000313" key="7">
    <source>
        <dbReference type="Proteomes" id="UP000270626"/>
    </source>
</evidence>
<dbReference type="GO" id="GO:0051603">
    <property type="term" value="P:proteolysis involved in protein catabolic process"/>
    <property type="evidence" value="ECO:0007669"/>
    <property type="project" value="TreeGrafter"/>
</dbReference>
<evidence type="ECO:0000256" key="1">
    <source>
        <dbReference type="ARBA" id="ARBA00022741"/>
    </source>
</evidence>
<dbReference type="AlphaFoldDB" id="A0A495WA28"/>
<dbReference type="InterPro" id="IPR003959">
    <property type="entry name" value="ATPase_AAA_core"/>
</dbReference>
<dbReference type="SMART" id="SM01086">
    <property type="entry name" value="ClpB_D2-small"/>
    <property type="match status" value="1"/>
</dbReference>
<organism evidence="6 7">
    <name type="scientific">Azonexus fungiphilus</name>
    <dbReference type="NCBI Taxonomy" id="146940"/>
    <lineage>
        <taxon>Bacteria</taxon>
        <taxon>Pseudomonadati</taxon>
        <taxon>Pseudomonadota</taxon>
        <taxon>Betaproteobacteria</taxon>
        <taxon>Rhodocyclales</taxon>
        <taxon>Azonexaceae</taxon>
        <taxon>Azonexus</taxon>
    </lineage>
</organism>
<dbReference type="Pfam" id="PF07724">
    <property type="entry name" value="AAA_2"/>
    <property type="match status" value="1"/>
</dbReference>
<feature type="domain" description="Clp ATPase C-terminal" evidence="5">
    <location>
        <begin position="268"/>
        <end position="353"/>
    </location>
</feature>
<accession>A0A495WA28</accession>
<dbReference type="Gene3D" id="3.40.50.300">
    <property type="entry name" value="P-loop containing nucleotide triphosphate hydrolases"/>
    <property type="match status" value="1"/>
</dbReference>
<feature type="domain" description="AAA+ ATPase" evidence="4">
    <location>
        <begin position="80"/>
        <end position="247"/>
    </location>
</feature>
<dbReference type="GO" id="GO:0016887">
    <property type="term" value="F:ATP hydrolysis activity"/>
    <property type="evidence" value="ECO:0007669"/>
    <property type="project" value="InterPro"/>
</dbReference>
<dbReference type="GO" id="GO:0005524">
    <property type="term" value="F:ATP binding"/>
    <property type="evidence" value="ECO:0007669"/>
    <property type="project" value="UniProtKB-KW"/>
</dbReference>
<dbReference type="SUPFAM" id="SSF52540">
    <property type="entry name" value="P-loop containing nucleoside triphosphate hydrolases"/>
    <property type="match status" value="1"/>
</dbReference>
<dbReference type="GO" id="GO:0008233">
    <property type="term" value="F:peptidase activity"/>
    <property type="evidence" value="ECO:0007669"/>
    <property type="project" value="UniProtKB-KW"/>
</dbReference>
<comment type="caution">
    <text evidence="6">The sequence shown here is derived from an EMBL/GenBank/DDBJ whole genome shotgun (WGS) entry which is preliminary data.</text>
</comment>
<protein>
    <submittedName>
        <fullName evidence="6">ATP-dependent Clp protease ATP-binding subunit ClpX</fullName>
    </submittedName>
</protein>
<dbReference type="SMART" id="SM00382">
    <property type="entry name" value="AAA"/>
    <property type="match status" value="1"/>
</dbReference>
<dbReference type="Proteomes" id="UP000270626">
    <property type="component" value="Unassembled WGS sequence"/>
</dbReference>
<keyword evidence="7" id="KW-1185">Reference proteome</keyword>
<keyword evidence="3" id="KW-0143">Chaperone</keyword>
<sequence>MIIAAESPPGNGEILPEGRRHRRFCYIEGFPAAPDAAMKPREIKAFLDRYVIGQDDAKKTLAVAVYTHRHKLALAGSGPNKSNVLLIGPTGTGKTLLCQTLARCLATPFVSADATALSQARFVGDELEALIQRLLEQAGGDAERAGRGIVFIDEIDKLANPDAPERASAGRSVQHALLKIMEGSLIRLPGGVSVDTRGILFICGGAFVGLEAIIASHTSYGFIGTADSDDGRIIERLNSRIKPTDLFNFGLIPEFTGRLPVIARLAPLGREDFVRIMQVPEDSLYRQFQAIFRELGSELVIDPPVFAQIAELALEYKVGARSLRGIFEELLTPVLYDLPDAPAGSRVHFHSLFSPPDRTSGGQDG</sequence>
<dbReference type="InterPro" id="IPR050052">
    <property type="entry name" value="ATP-dep_Clp_protease_ClpX"/>
</dbReference>
<dbReference type="InterPro" id="IPR003593">
    <property type="entry name" value="AAA+_ATPase"/>
</dbReference>
<evidence type="ECO:0000259" key="5">
    <source>
        <dbReference type="SMART" id="SM01086"/>
    </source>
</evidence>
<evidence type="ECO:0000259" key="4">
    <source>
        <dbReference type="SMART" id="SM00382"/>
    </source>
</evidence>
<proteinExistence type="predicted"/>
<dbReference type="InterPro" id="IPR019489">
    <property type="entry name" value="Clp_ATPase_C"/>
</dbReference>
<gene>
    <name evidence="6" type="ORF">DFR40_2193</name>
</gene>
<dbReference type="PANTHER" id="PTHR48102:SF7">
    <property type="entry name" value="ATP-DEPENDENT CLP PROTEASE ATP-BINDING SUBUNIT CLPX-LIKE, MITOCHONDRIAL"/>
    <property type="match status" value="1"/>
</dbReference>
<evidence type="ECO:0000256" key="2">
    <source>
        <dbReference type="ARBA" id="ARBA00022840"/>
    </source>
</evidence>
<name>A0A495WA28_9RHOO</name>
<dbReference type="InterPro" id="IPR027417">
    <property type="entry name" value="P-loop_NTPase"/>
</dbReference>
<dbReference type="Gene3D" id="1.10.8.60">
    <property type="match status" value="1"/>
</dbReference>
<evidence type="ECO:0000313" key="6">
    <source>
        <dbReference type="EMBL" id="RKT58249.1"/>
    </source>
</evidence>
<dbReference type="PANTHER" id="PTHR48102">
    <property type="entry name" value="ATP-DEPENDENT CLP PROTEASE ATP-BINDING SUBUNIT CLPX-LIKE, MITOCHONDRIAL-RELATED"/>
    <property type="match status" value="1"/>
</dbReference>